<keyword evidence="8" id="KW-1185">Reference proteome</keyword>
<dbReference type="Gene3D" id="1.10.510.10">
    <property type="entry name" value="Transferase(Phosphotransferase) domain 1"/>
    <property type="match status" value="1"/>
</dbReference>
<dbReference type="SUPFAM" id="SSF56112">
    <property type="entry name" value="Protein kinase-like (PK-like)"/>
    <property type="match status" value="1"/>
</dbReference>
<dbReference type="Proteomes" id="UP000095751">
    <property type="component" value="Unassembled WGS sequence"/>
</dbReference>
<proteinExistence type="predicted"/>
<dbReference type="GO" id="GO:0004674">
    <property type="term" value="F:protein serine/threonine kinase activity"/>
    <property type="evidence" value="ECO:0007669"/>
    <property type="project" value="TreeGrafter"/>
</dbReference>
<dbReference type="AlphaFoldDB" id="A0A1E7F7S0"/>
<evidence type="ECO:0000313" key="8">
    <source>
        <dbReference type="Proteomes" id="UP000095751"/>
    </source>
</evidence>
<evidence type="ECO:0000256" key="4">
    <source>
        <dbReference type="ARBA" id="ARBA00022840"/>
    </source>
</evidence>
<dbReference type="PROSITE" id="PS50011">
    <property type="entry name" value="PROTEIN_KINASE_DOM"/>
    <property type="match status" value="1"/>
</dbReference>
<sequence length="188" mass="20829">MIHLHNNHIIFRDLKPHNVGLSSRPSDSSSDTNSDGVIENKLTWRLFDFGLAREVPSSNRFGSTTGCGSSSGNTRLDGVVHGKSGSLRYMAPETMGGKWLRRTTTTTDGGGPTSITNSKRPRNNNDNNDVGCFATYGSDVFGFAIVLWELVSLEDFDHQYDTNPMKFEEAVCDYNHRPNINVITNELI</sequence>
<dbReference type="PANTHER" id="PTHR44329:SF288">
    <property type="entry name" value="MITOGEN-ACTIVATED PROTEIN KINASE KINASE KINASE 20"/>
    <property type="match status" value="1"/>
</dbReference>
<dbReference type="InParanoid" id="A0A1E7F7S0"/>
<dbReference type="InterPro" id="IPR000719">
    <property type="entry name" value="Prot_kinase_dom"/>
</dbReference>
<reference evidence="7 8" key="1">
    <citation type="submission" date="2016-09" db="EMBL/GenBank/DDBJ databases">
        <title>Extensive genetic diversity and differential bi-allelic expression allows diatom success in the polar Southern Ocean.</title>
        <authorList>
            <consortium name="DOE Joint Genome Institute"/>
            <person name="Mock T."/>
            <person name="Otillar R.P."/>
            <person name="Strauss J."/>
            <person name="Dupont C."/>
            <person name="Frickenhaus S."/>
            <person name="Maumus F."/>
            <person name="Mcmullan M."/>
            <person name="Sanges R."/>
            <person name="Schmutz J."/>
            <person name="Toseland A."/>
            <person name="Valas R."/>
            <person name="Veluchamy A."/>
            <person name="Ward B.J."/>
            <person name="Allen A."/>
            <person name="Barry K."/>
            <person name="Falciatore A."/>
            <person name="Ferrante M."/>
            <person name="Fortunato A.E."/>
            <person name="Gloeckner G."/>
            <person name="Gruber A."/>
            <person name="Hipkin R."/>
            <person name="Janech M."/>
            <person name="Kroth P."/>
            <person name="Leese F."/>
            <person name="Lindquist E."/>
            <person name="Lyon B.R."/>
            <person name="Martin J."/>
            <person name="Mayer C."/>
            <person name="Parker M."/>
            <person name="Quesneville H."/>
            <person name="Raymond J."/>
            <person name="Uhlig C."/>
            <person name="Valentin K.U."/>
            <person name="Worden A.Z."/>
            <person name="Armbrust E.V."/>
            <person name="Bowler C."/>
            <person name="Green B."/>
            <person name="Moulton V."/>
            <person name="Van Oosterhout C."/>
            <person name="Grigoriev I."/>
        </authorList>
    </citation>
    <scope>NUCLEOTIDE SEQUENCE [LARGE SCALE GENOMIC DNA]</scope>
    <source>
        <strain evidence="7 8">CCMP1102</strain>
    </source>
</reference>
<dbReference type="GO" id="GO:0005524">
    <property type="term" value="F:ATP binding"/>
    <property type="evidence" value="ECO:0007669"/>
    <property type="project" value="UniProtKB-KW"/>
</dbReference>
<dbReference type="Pfam" id="PF00069">
    <property type="entry name" value="Pkinase"/>
    <property type="match status" value="1"/>
</dbReference>
<protein>
    <recommendedName>
        <fullName evidence="6">Protein kinase domain-containing protein</fullName>
    </recommendedName>
</protein>
<dbReference type="EMBL" id="KV784360">
    <property type="protein sequence ID" value="OEU14242.1"/>
    <property type="molecule type" value="Genomic_DNA"/>
</dbReference>
<keyword evidence="4" id="KW-0067">ATP-binding</keyword>
<accession>A0A1E7F7S0</accession>
<keyword evidence="3" id="KW-0418">Kinase</keyword>
<feature type="domain" description="Protein kinase" evidence="6">
    <location>
        <begin position="1"/>
        <end position="188"/>
    </location>
</feature>
<evidence type="ECO:0000256" key="2">
    <source>
        <dbReference type="ARBA" id="ARBA00022741"/>
    </source>
</evidence>
<evidence type="ECO:0000256" key="1">
    <source>
        <dbReference type="ARBA" id="ARBA00022679"/>
    </source>
</evidence>
<evidence type="ECO:0000313" key="7">
    <source>
        <dbReference type="EMBL" id="OEU14242.1"/>
    </source>
</evidence>
<keyword evidence="1" id="KW-0808">Transferase</keyword>
<keyword evidence="2" id="KW-0547">Nucleotide-binding</keyword>
<dbReference type="InterPro" id="IPR051681">
    <property type="entry name" value="Ser/Thr_Kinases-Pseudokinases"/>
</dbReference>
<dbReference type="InterPro" id="IPR011009">
    <property type="entry name" value="Kinase-like_dom_sf"/>
</dbReference>
<evidence type="ECO:0000259" key="6">
    <source>
        <dbReference type="PROSITE" id="PS50011"/>
    </source>
</evidence>
<organism evidence="7 8">
    <name type="scientific">Fragilariopsis cylindrus CCMP1102</name>
    <dbReference type="NCBI Taxonomy" id="635003"/>
    <lineage>
        <taxon>Eukaryota</taxon>
        <taxon>Sar</taxon>
        <taxon>Stramenopiles</taxon>
        <taxon>Ochrophyta</taxon>
        <taxon>Bacillariophyta</taxon>
        <taxon>Bacillariophyceae</taxon>
        <taxon>Bacillariophycidae</taxon>
        <taxon>Bacillariales</taxon>
        <taxon>Bacillariaceae</taxon>
        <taxon>Fragilariopsis</taxon>
    </lineage>
</organism>
<evidence type="ECO:0000256" key="3">
    <source>
        <dbReference type="ARBA" id="ARBA00022777"/>
    </source>
</evidence>
<name>A0A1E7F7S0_9STRA</name>
<dbReference type="KEGG" id="fcy:FRACYDRAFT_218506"/>
<evidence type="ECO:0000256" key="5">
    <source>
        <dbReference type="SAM" id="MobiDB-lite"/>
    </source>
</evidence>
<gene>
    <name evidence="7" type="ORF">FRACYDRAFT_218506</name>
</gene>
<feature type="non-terminal residue" evidence="7">
    <location>
        <position position="188"/>
    </location>
</feature>
<feature type="region of interest" description="Disordered" evidence="5">
    <location>
        <begin position="101"/>
        <end position="124"/>
    </location>
</feature>
<dbReference type="PANTHER" id="PTHR44329">
    <property type="entry name" value="SERINE/THREONINE-PROTEIN KINASE TNNI3K-RELATED"/>
    <property type="match status" value="1"/>
</dbReference>